<evidence type="ECO:0000256" key="2">
    <source>
        <dbReference type="ARBA" id="ARBA00007168"/>
    </source>
</evidence>
<feature type="transmembrane region" description="Helical" evidence="7">
    <location>
        <begin position="613"/>
        <end position="638"/>
    </location>
</feature>
<proteinExistence type="inferred from homology"/>
<dbReference type="GO" id="GO:0005886">
    <property type="term" value="C:plasma membrane"/>
    <property type="evidence" value="ECO:0007669"/>
    <property type="project" value="UniProtKB-SubCell"/>
</dbReference>
<comment type="similarity">
    <text evidence="2 7">Belongs to the CTL (choline transporter-like) family.</text>
</comment>
<accession>C3Y2X7</accession>
<organism>
    <name type="scientific">Branchiostoma floridae</name>
    <name type="common">Florida lancelet</name>
    <name type="synonym">Amphioxus</name>
    <dbReference type="NCBI Taxonomy" id="7739"/>
    <lineage>
        <taxon>Eukaryota</taxon>
        <taxon>Metazoa</taxon>
        <taxon>Chordata</taxon>
        <taxon>Cephalochordata</taxon>
        <taxon>Leptocardii</taxon>
        <taxon>Amphioxiformes</taxon>
        <taxon>Branchiostomatidae</taxon>
        <taxon>Branchiostoma</taxon>
    </lineage>
</organism>
<gene>
    <name evidence="8" type="ORF">BRAFLDRAFT_86470</name>
</gene>
<dbReference type="InParanoid" id="C3Y2X7"/>
<feature type="transmembrane region" description="Helical" evidence="7">
    <location>
        <begin position="368"/>
        <end position="389"/>
    </location>
</feature>
<feature type="transmembrane region" description="Helical" evidence="7">
    <location>
        <begin position="692"/>
        <end position="713"/>
    </location>
</feature>
<dbReference type="FunCoup" id="C3Y2X7">
    <property type="interactions" value="2"/>
</dbReference>
<dbReference type="PANTHER" id="PTHR12385:SF14">
    <property type="entry name" value="CHOLINE TRANSPORTER-LIKE 2"/>
    <property type="match status" value="1"/>
</dbReference>
<name>C3Y2X7_BRAFL</name>
<feature type="transmembrane region" description="Helical" evidence="7">
    <location>
        <begin position="650"/>
        <end position="671"/>
    </location>
</feature>
<dbReference type="eggNOG" id="KOG1362">
    <property type="taxonomic scope" value="Eukaryota"/>
</dbReference>
<evidence type="ECO:0000256" key="7">
    <source>
        <dbReference type="RuleBase" id="RU368066"/>
    </source>
</evidence>
<keyword evidence="3 7" id="KW-0812">Transmembrane</keyword>
<evidence type="ECO:0000256" key="4">
    <source>
        <dbReference type="ARBA" id="ARBA00022989"/>
    </source>
</evidence>
<feature type="transmembrane region" description="Helical" evidence="7">
    <location>
        <begin position="34"/>
        <end position="56"/>
    </location>
</feature>
<feature type="transmembrane region" description="Helical" evidence="7">
    <location>
        <begin position="523"/>
        <end position="547"/>
    </location>
</feature>
<feature type="transmembrane region" description="Helical" evidence="7">
    <location>
        <begin position="285"/>
        <end position="305"/>
    </location>
</feature>
<feature type="transmembrane region" description="Helical" evidence="7">
    <location>
        <begin position="312"/>
        <end position="331"/>
    </location>
</feature>
<comment type="subcellular location">
    <subcellularLocation>
        <location evidence="7">Cell membrane</location>
        <topology evidence="7">Multi-pass membrane protein</topology>
    </subcellularLocation>
    <subcellularLocation>
        <location evidence="1">Membrane</location>
        <topology evidence="1">Multi-pass membrane protein</topology>
    </subcellularLocation>
</comment>
<dbReference type="GO" id="GO:0022857">
    <property type="term" value="F:transmembrane transporter activity"/>
    <property type="evidence" value="ECO:0007669"/>
    <property type="project" value="UniProtKB-UniRule"/>
</dbReference>
<sequence length="765" mass="84085">MGKDNEGEEKKYGDPAKFDPEFKGPIENRSCTDIICCLLFIIFIAGFLAVGILAWVHGDPKLLLYPTDSQGNLCGNGNYASKPNLHFFNLLDCAGFASVLDGCPTPQVCVAACPTEYWAFAVELVKMTAGGQADYDKFICTNDVNITGAVCVATCPTEYWAYAIETAKMGLGQEPDWSKFICVEGVNVGSGAGLTAAQIEQYVKDQKCAAYTVPSKAYGGRCIPSLVETIATTVLTTSADDIPLVDSAGNNVTNSKISAGTAALALILSAQEVVQEIFTDMVSSWYLILGGLGAAMVVSFIYIVIMRWIAGVMVWFTIFAVIVLNIFGIYYCYTQYVALENVSGADSSIYDVGFTTNLSTYTKLQDTWLGIGIALSVILLIILLILIFLRNRIRIAIALIKESSSFLASSGQAQYEVQDYNTTNTSTASNMTGQSCTPTTFDTSAVSDSVQCAFVKYGATSLYYQNLFYLQIFNLFGLFWVMNFIVALGQCTLAGAFASYYWAFTKPKDIPTFPLTASFGRSLRYHLGSLAFGSFIIAVVQIIRVMLEYIDHKLKDSENRAAKFLLKCLKCCFWCLEKLLKFLNKNAYIMIAIYGKNFCVSAKKAFFLIMRNILRVAAVTSVTNFLFLLSKLVVTGAIGQVAIVSSVADFLLFLAKMIVVVLFGTLSFYFFTGKIVFAAEYVPNLKYYMVPIIVVVIGAYMVAACFFSVYNMAVDTLFLCFLEDLERNDGSPEKPYYMSKELMSILGKKNRKEGEKEKKGCCGCC</sequence>
<evidence type="ECO:0000256" key="6">
    <source>
        <dbReference type="ARBA" id="ARBA00023180"/>
    </source>
</evidence>
<feature type="transmembrane region" description="Helical" evidence="7">
    <location>
        <begin position="475"/>
        <end position="503"/>
    </location>
</feature>
<dbReference type="InterPro" id="IPR007603">
    <property type="entry name" value="Choline_transptr-like"/>
</dbReference>
<evidence type="ECO:0000313" key="8">
    <source>
        <dbReference type="EMBL" id="EEN65389.1"/>
    </source>
</evidence>
<reference evidence="8" key="1">
    <citation type="journal article" date="2008" name="Nature">
        <title>The amphioxus genome and the evolution of the chordate karyotype.</title>
        <authorList>
            <consortium name="US DOE Joint Genome Institute (JGI-PGF)"/>
            <person name="Putnam N.H."/>
            <person name="Butts T."/>
            <person name="Ferrier D.E.K."/>
            <person name="Furlong R.F."/>
            <person name="Hellsten U."/>
            <person name="Kawashima T."/>
            <person name="Robinson-Rechavi M."/>
            <person name="Shoguchi E."/>
            <person name="Terry A."/>
            <person name="Yu J.-K."/>
            <person name="Benito-Gutierrez E.L."/>
            <person name="Dubchak I."/>
            <person name="Garcia-Fernandez J."/>
            <person name="Gibson-Brown J.J."/>
            <person name="Grigoriev I.V."/>
            <person name="Horton A.C."/>
            <person name="de Jong P.J."/>
            <person name="Jurka J."/>
            <person name="Kapitonov V.V."/>
            <person name="Kohara Y."/>
            <person name="Kuroki Y."/>
            <person name="Lindquist E."/>
            <person name="Lucas S."/>
            <person name="Osoegawa K."/>
            <person name="Pennacchio L.A."/>
            <person name="Salamov A.A."/>
            <person name="Satou Y."/>
            <person name="Sauka-Spengler T."/>
            <person name="Schmutz J."/>
            <person name="Shin-I T."/>
            <person name="Toyoda A."/>
            <person name="Bronner-Fraser M."/>
            <person name="Fujiyama A."/>
            <person name="Holland L.Z."/>
            <person name="Holland P.W.H."/>
            <person name="Satoh N."/>
            <person name="Rokhsar D.S."/>
        </authorList>
    </citation>
    <scope>NUCLEOTIDE SEQUENCE [LARGE SCALE GENOMIC DNA]</scope>
    <source>
        <strain evidence="8">S238N-H82</strain>
        <tissue evidence="8">Testes</tissue>
    </source>
</reference>
<evidence type="ECO:0000256" key="1">
    <source>
        <dbReference type="ARBA" id="ARBA00004141"/>
    </source>
</evidence>
<dbReference type="AlphaFoldDB" id="C3Y2X7"/>
<keyword evidence="5 7" id="KW-0472">Membrane</keyword>
<keyword evidence="6" id="KW-0325">Glycoprotein</keyword>
<dbReference type="EMBL" id="GG666482">
    <property type="protein sequence ID" value="EEN65389.1"/>
    <property type="molecule type" value="Genomic_DNA"/>
</dbReference>
<evidence type="ECO:0000256" key="5">
    <source>
        <dbReference type="ARBA" id="ARBA00023136"/>
    </source>
</evidence>
<protein>
    <recommendedName>
        <fullName evidence="7">Choline transporter-like protein</fullName>
    </recommendedName>
</protein>
<dbReference type="STRING" id="7739.C3Y2X7"/>
<keyword evidence="4 7" id="KW-1133">Transmembrane helix</keyword>
<dbReference type="Pfam" id="PF04515">
    <property type="entry name" value="Choline_transpo"/>
    <property type="match status" value="1"/>
</dbReference>
<dbReference type="PANTHER" id="PTHR12385">
    <property type="entry name" value="CHOLINE TRANSPORTER-LIKE (SLC FAMILY 44)"/>
    <property type="match status" value="1"/>
</dbReference>
<evidence type="ECO:0000256" key="3">
    <source>
        <dbReference type="ARBA" id="ARBA00022692"/>
    </source>
</evidence>
<comment type="function">
    <text evidence="7">Choline transporter.</text>
</comment>